<organism evidence="1 2">
    <name type="scientific">Hufsiella ginkgonis</name>
    <dbReference type="NCBI Taxonomy" id="2695274"/>
    <lineage>
        <taxon>Bacteria</taxon>
        <taxon>Pseudomonadati</taxon>
        <taxon>Bacteroidota</taxon>
        <taxon>Sphingobacteriia</taxon>
        <taxon>Sphingobacteriales</taxon>
        <taxon>Sphingobacteriaceae</taxon>
        <taxon>Hufsiella</taxon>
    </lineage>
</organism>
<sequence>MIYGKIDQLYRALKPEAVELISAFLATAQHLHETGEKPLNGEEVYAKILRYETSHDNNNMVEAHNQYVDIQFLLQGTERIEVYDRPKLTTRTAYSSHSDCEFFYPHEDAHLGTVMLKPGYFAVFFPEDAHLAALNPAGEVLEVNKIVIKIYEKYFA</sequence>
<dbReference type="NCBIfam" id="TIGR00022">
    <property type="entry name" value="YhcH/YjgK/YiaL family protein"/>
    <property type="match status" value="1"/>
</dbReference>
<reference evidence="1 2" key="1">
    <citation type="submission" date="2019-11" db="EMBL/GenBank/DDBJ databases">
        <title>Pedobacter sp. HMF7056 Genome sequencing and assembly.</title>
        <authorList>
            <person name="Kang H."/>
            <person name="Kim H."/>
            <person name="Joh K."/>
        </authorList>
    </citation>
    <scope>NUCLEOTIDE SEQUENCE [LARGE SCALE GENOMIC DNA]</scope>
    <source>
        <strain evidence="1 2">HMF7056</strain>
    </source>
</reference>
<dbReference type="EMBL" id="WVHS01000005">
    <property type="protein sequence ID" value="MXV17421.1"/>
    <property type="molecule type" value="Genomic_DNA"/>
</dbReference>
<dbReference type="Gene3D" id="2.60.120.370">
    <property type="entry name" value="YhcH/YjgK/YiaL"/>
    <property type="match status" value="1"/>
</dbReference>
<dbReference type="PANTHER" id="PTHR34986">
    <property type="entry name" value="EVOLVED BETA-GALACTOSIDASE SUBUNIT BETA"/>
    <property type="match status" value="1"/>
</dbReference>
<dbReference type="AlphaFoldDB" id="A0A7K1Y2F1"/>
<dbReference type="InterPro" id="IPR037012">
    <property type="entry name" value="NanQ/TabA/YiaL_sf"/>
</dbReference>
<dbReference type="Proteomes" id="UP000451233">
    <property type="component" value="Unassembled WGS sequence"/>
</dbReference>
<dbReference type="PANTHER" id="PTHR34986:SF1">
    <property type="entry name" value="PROTEIN YIAL"/>
    <property type="match status" value="1"/>
</dbReference>
<dbReference type="Pfam" id="PF04074">
    <property type="entry name" value="DUF386"/>
    <property type="match status" value="1"/>
</dbReference>
<evidence type="ECO:0000313" key="1">
    <source>
        <dbReference type="EMBL" id="MXV17421.1"/>
    </source>
</evidence>
<dbReference type="RefSeq" id="WP_160908430.1">
    <property type="nucleotide sequence ID" value="NZ_WVHS01000005.1"/>
</dbReference>
<evidence type="ECO:0000313" key="2">
    <source>
        <dbReference type="Proteomes" id="UP000451233"/>
    </source>
</evidence>
<protein>
    <submittedName>
        <fullName evidence="1">DUF386 family protein</fullName>
    </submittedName>
</protein>
<dbReference type="SUPFAM" id="SSF51197">
    <property type="entry name" value="Clavaminate synthase-like"/>
    <property type="match status" value="1"/>
</dbReference>
<accession>A0A7K1Y2F1</accession>
<comment type="caution">
    <text evidence="1">The sequence shown here is derived from an EMBL/GenBank/DDBJ whole genome shotgun (WGS) entry which is preliminary data.</text>
</comment>
<name>A0A7K1Y2F1_9SPHI</name>
<dbReference type="InterPro" id="IPR004375">
    <property type="entry name" value="NanQ/TabA/YiaL"/>
</dbReference>
<proteinExistence type="predicted"/>
<dbReference type="GO" id="GO:0005829">
    <property type="term" value="C:cytosol"/>
    <property type="evidence" value="ECO:0007669"/>
    <property type="project" value="TreeGrafter"/>
</dbReference>
<gene>
    <name evidence="1" type="ORF">GS398_19135</name>
</gene>
<keyword evidence="2" id="KW-1185">Reference proteome</keyword>